<dbReference type="Proteomes" id="UP000243499">
    <property type="component" value="Chromosome 5"/>
</dbReference>
<reference evidence="5" key="1">
    <citation type="submission" date="2018-04" db="EMBL/GenBank/DDBJ databases">
        <title>WGS assembly of Panicum hallii.</title>
        <authorList>
            <person name="Lovell J."/>
            <person name="Jenkins J."/>
            <person name="Lowry D."/>
            <person name="Mamidi S."/>
            <person name="Sreedasyam A."/>
            <person name="Weng X."/>
            <person name="Barry K."/>
            <person name="Bonette J."/>
            <person name="Campitelli B."/>
            <person name="Daum C."/>
            <person name="Gordon S."/>
            <person name="Gould B."/>
            <person name="Lipzen A."/>
            <person name="Macqueen A."/>
            <person name="Palacio-Mejia J."/>
            <person name="Plott C."/>
            <person name="Shakirov E."/>
            <person name="Shu S."/>
            <person name="Yoshinaga Y."/>
            <person name="Zane M."/>
            <person name="Rokhsar D."/>
            <person name="Grimwood J."/>
            <person name="Schmutz J."/>
            <person name="Juenger T."/>
        </authorList>
    </citation>
    <scope>NUCLEOTIDE SEQUENCE [LARGE SCALE GENOMIC DNA]</scope>
    <source>
        <strain evidence="5">FIL2</strain>
    </source>
</reference>
<dbReference type="AlphaFoldDB" id="A0A2S3HQ13"/>
<evidence type="ECO:0000256" key="3">
    <source>
        <dbReference type="ARBA" id="ARBA00022900"/>
    </source>
</evidence>
<dbReference type="GO" id="GO:0009611">
    <property type="term" value="P:response to wounding"/>
    <property type="evidence" value="ECO:0007669"/>
    <property type="project" value="InterPro"/>
</dbReference>
<comment type="similarity">
    <text evidence="1">Belongs to the protease inhibitor I13 (potato type I serine protease inhibitor) family.</text>
</comment>
<dbReference type="EMBL" id="CM008050">
    <property type="protein sequence ID" value="PAN27583.1"/>
    <property type="molecule type" value="Genomic_DNA"/>
</dbReference>
<evidence type="ECO:0000256" key="4">
    <source>
        <dbReference type="SAM" id="MobiDB-lite"/>
    </source>
</evidence>
<dbReference type="InterPro" id="IPR036354">
    <property type="entry name" value="Prot_inh_pot1_sf"/>
</dbReference>
<feature type="compositionally biased region" description="Basic residues" evidence="4">
    <location>
        <begin position="20"/>
        <end position="31"/>
    </location>
</feature>
<keyword evidence="3" id="KW-0722">Serine protease inhibitor</keyword>
<accession>A0A2S3HQ13</accession>
<protein>
    <submittedName>
        <fullName evidence="5">Uncharacterized protein</fullName>
    </submittedName>
</protein>
<evidence type="ECO:0000313" key="5">
    <source>
        <dbReference type="EMBL" id="PAN27583.1"/>
    </source>
</evidence>
<sequence length="86" mass="10188">MYAMGAFFFRVTRERFKVHTPKKRKKTKVRRQQPTIRRPVDPYPYRGWEWPQVVGLAAREAEKRIKQDCPGVYCEVLSANALLTMC</sequence>
<proteinExistence type="inferred from homology"/>
<name>A0A2S3HQ13_9POAL</name>
<organism evidence="5">
    <name type="scientific">Panicum hallii</name>
    <dbReference type="NCBI Taxonomy" id="206008"/>
    <lineage>
        <taxon>Eukaryota</taxon>
        <taxon>Viridiplantae</taxon>
        <taxon>Streptophyta</taxon>
        <taxon>Embryophyta</taxon>
        <taxon>Tracheophyta</taxon>
        <taxon>Spermatophyta</taxon>
        <taxon>Magnoliopsida</taxon>
        <taxon>Liliopsida</taxon>
        <taxon>Poales</taxon>
        <taxon>Poaceae</taxon>
        <taxon>PACMAD clade</taxon>
        <taxon>Panicoideae</taxon>
        <taxon>Panicodae</taxon>
        <taxon>Paniceae</taxon>
        <taxon>Panicinae</taxon>
        <taxon>Panicum</taxon>
        <taxon>Panicum sect. Panicum</taxon>
    </lineage>
</organism>
<dbReference type="GO" id="GO:0004867">
    <property type="term" value="F:serine-type endopeptidase inhibitor activity"/>
    <property type="evidence" value="ECO:0007669"/>
    <property type="project" value="UniProtKB-KW"/>
</dbReference>
<dbReference type="Gene3D" id="3.30.10.10">
    <property type="entry name" value="Trypsin Inhibitor V, subunit A"/>
    <property type="match status" value="1"/>
</dbReference>
<evidence type="ECO:0000256" key="1">
    <source>
        <dbReference type="ARBA" id="ARBA00008210"/>
    </source>
</evidence>
<dbReference type="Gramene" id="PAN27583">
    <property type="protein sequence ID" value="PAN27583"/>
    <property type="gene ID" value="PAHAL_5G089700"/>
</dbReference>
<dbReference type="PROSITE" id="PS00285">
    <property type="entry name" value="POTATO_INHIBITOR"/>
    <property type="match status" value="1"/>
</dbReference>
<feature type="region of interest" description="Disordered" evidence="4">
    <location>
        <begin position="20"/>
        <end position="40"/>
    </location>
</feature>
<evidence type="ECO:0000256" key="2">
    <source>
        <dbReference type="ARBA" id="ARBA00022690"/>
    </source>
</evidence>
<keyword evidence="2" id="KW-0646">Protease inhibitor</keyword>
<gene>
    <name evidence="5" type="ORF">PAHAL_5G089700</name>
</gene>
<dbReference type="SUPFAM" id="SSF54654">
    <property type="entry name" value="CI-2 family of serine protease inhibitors"/>
    <property type="match status" value="1"/>
</dbReference>
<dbReference type="InterPro" id="IPR000864">
    <property type="entry name" value="Prot_inh_pot1"/>
</dbReference>